<dbReference type="GO" id="GO:0006623">
    <property type="term" value="P:protein targeting to vacuole"/>
    <property type="evidence" value="ECO:0007669"/>
    <property type="project" value="TreeGrafter"/>
</dbReference>
<evidence type="ECO:0000256" key="3">
    <source>
        <dbReference type="ARBA" id="ARBA00022448"/>
    </source>
</evidence>
<evidence type="ECO:0000313" key="8">
    <source>
        <dbReference type="EMBL" id="TKA81174.1"/>
    </source>
</evidence>
<evidence type="ECO:0008006" key="10">
    <source>
        <dbReference type="Google" id="ProtNLM"/>
    </source>
</evidence>
<evidence type="ECO:0000256" key="7">
    <source>
        <dbReference type="SAM" id="MobiDB-lite"/>
    </source>
</evidence>
<feature type="compositionally biased region" description="Basic and acidic residues" evidence="7">
    <location>
        <begin position="321"/>
        <end position="332"/>
    </location>
</feature>
<dbReference type="InterPro" id="IPR017105">
    <property type="entry name" value="AP3_complex_dsu"/>
</dbReference>
<name>A0A4U0XTZ4_9PEZI</name>
<dbReference type="PANTHER" id="PTHR22781">
    <property type="entry name" value="DELTA ADAPTIN-RELATED"/>
    <property type="match status" value="1"/>
</dbReference>
<dbReference type="GO" id="GO:0010008">
    <property type="term" value="C:endosome membrane"/>
    <property type="evidence" value="ECO:0007669"/>
    <property type="project" value="TreeGrafter"/>
</dbReference>
<protein>
    <recommendedName>
        <fullName evidence="10">AP-3 complex subunit delta domain-containing protein</fullName>
    </recommendedName>
</protein>
<keyword evidence="3" id="KW-0813">Transport</keyword>
<accession>A0A4U0XTZ4</accession>
<dbReference type="GO" id="GO:0030123">
    <property type="term" value="C:AP-3 adaptor complex"/>
    <property type="evidence" value="ECO:0007669"/>
    <property type="project" value="InterPro"/>
</dbReference>
<reference evidence="8 9" key="1">
    <citation type="submission" date="2017-03" db="EMBL/GenBank/DDBJ databases">
        <title>Genomes of endolithic fungi from Antarctica.</title>
        <authorList>
            <person name="Coleine C."/>
            <person name="Masonjones S."/>
            <person name="Stajich J.E."/>
        </authorList>
    </citation>
    <scope>NUCLEOTIDE SEQUENCE [LARGE SCALE GENOMIC DNA]</scope>
    <source>
        <strain evidence="8 9">CCFEE 5187</strain>
    </source>
</reference>
<gene>
    <name evidence="8" type="ORF">B0A49_01887</name>
</gene>
<keyword evidence="9" id="KW-1185">Reference proteome</keyword>
<proteinExistence type="inferred from homology"/>
<sequence>MARIVHFLEPLATHPSLEVQERAVEYLELMRLASEAALGQDPEVNGNGFVDPPLLLTQAMPSLFTGMELNPVARGAQKRVPLPDDLDLDLPINENLSMILQLAESDLRPESDEDDVFDFYNKRPQHQPQVAATAADWLEPSAPKVVSYQQGAEDRYLDPDILARRKAERAERYKDDPFYIDSSRNSGTSTPLHNILKNSNGEELDIDAIPIMDLDLESASDSRNKGVTTRVNGKRKPRKNIDIVADETIGLDDETSLTASRPATSTKGKKSLLEVDSSGLQSLSLEGGGESQLDIERREAEEAEMAKAMREVERLRLEMQRAQERIHAKDMPDEGTLVKRKKKKAKPQPPDPEAVAPMEADEEPAVRKKKKKKKLKDEGDDDEGTRAEQGVETAEVKPKKKKKKRQDVAEEAAAPQL</sequence>
<evidence type="ECO:0000313" key="9">
    <source>
        <dbReference type="Proteomes" id="UP000308768"/>
    </source>
</evidence>
<dbReference type="Proteomes" id="UP000308768">
    <property type="component" value="Unassembled WGS sequence"/>
</dbReference>
<evidence type="ECO:0000256" key="1">
    <source>
        <dbReference type="ARBA" id="ARBA00004308"/>
    </source>
</evidence>
<keyword evidence="6" id="KW-0472">Membrane</keyword>
<dbReference type="PANTHER" id="PTHR22781:SF12">
    <property type="entry name" value="AP-3 COMPLEX SUBUNIT DELTA-1"/>
    <property type="match status" value="1"/>
</dbReference>
<comment type="similarity">
    <text evidence="2">Belongs to the adaptor complexes large subunit family.</text>
</comment>
<comment type="caution">
    <text evidence="8">The sequence shown here is derived from an EMBL/GenBank/DDBJ whole genome shotgun (WGS) entry which is preliminary data.</text>
</comment>
<dbReference type="OrthoDB" id="10264595at2759"/>
<organism evidence="8 9">
    <name type="scientific">Cryomyces minteri</name>
    <dbReference type="NCBI Taxonomy" id="331657"/>
    <lineage>
        <taxon>Eukaryota</taxon>
        <taxon>Fungi</taxon>
        <taxon>Dikarya</taxon>
        <taxon>Ascomycota</taxon>
        <taxon>Pezizomycotina</taxon>
        <taxon>Dothideomycetes</taxon>
        <taxon>Dothideomycetes incertae sedis</taxon>
        <taxon>Cryomyces</taxon>
    </lineage>
</organism>
<dbReference type="STRING" id="331657.A0A4U0XTZ4"/>
<evidence type="ECO:0000256" key="5">
    <source>
        <dbReference type="ARBA" id="ARBA00022927"/>
    </source>
</evidence>
<dbReference type="EMBL" id="NAJN01000032">
    <property type="protein sequence ID" value="TKA81174.1"/>
    <property type="molecule type" value="Genomic_DNA"/>
</dbReference>
<keyword evidence="5" id="KW-0653">Protein transport</keyword>
<dbReference type="GO" id="GO:0006896">
    <property type="term" value="P:Golgi to vacuole transport"/>
    <property type="evidence" value="ECO:0007669"/>
    <property type="project" value="TreeGrafter"/>
</dbReference>
<evidence type="ECO:0000256" key="2">
    <source>
        <dbReference type="ARBA" id="ARBA00006613"/>
    </source>
</evidence>
<keyword evidence="4" id="KW-0677">Repeat</keyword>
<feature type="region of interest" description="Disordered" evidence="7">
    <location>
        <begin position="321"/>
        <end position="417"/>
    </location>
</feature>
<evidence type="ECO:0000256" key="4">
    <source>
        <dbReference type="ARBA" id="ARBA00022737"/>
    </source>
</evidence>
<dbReference type="AlphaFoldDB" id="A0A4U0XTZ4"/>
<evidence type="ECO:0000256" key="6">
    <source>
        <dbReference type="ARBA" id="ARBA00023136"/>
    </source>
</evidence>
<comment type="subcellular location">
    <subcellularLocation>
        <location evidence="1">Endomembrane system</location>
    </subcellularLocation>
</comment>